<protein>
    <submittedName>
        <fullName evidence="1">Uncharacterized protein</fullName>
    </submittedName>
</protein>
<name>A0A420H9Z0_9PEZI</name>
<reference evidence="1 2" key="1">
    <citation type="journal article" date="2018" name="BMC Genomics">
        <title>Comparative genome analyses reveal sequence features reflecting distinct modes of host-adaptation between dicot and monocot powdery mildew.</title>
        <authorList>
            <person name="Wu Y."/>
            <person name="Ma X."/>
            <person name="Pan Z."/>
            <person name="Kale S.D."/>
            <person name="Song Y."/>
            <person name="King H."/>
            <person name="Zhang Q."/>
            <person name="Presley C."/>
            <person name="Deng X."/>
            <person name="Wei C.I."/>
            <person name="Xiao S."/>
        </authorList>
    </citation>
    <scope>NUCLEOTIDE SEQUENCE [LARGE SCALE GENOMIC DNA]</scope>
    <source>
        <strain evidence="1">UCSC1</strain>
    </source>
</reference>
<organism evidence="1 2">
    <name type="scientific">Golovinomyces cichoracearum</name>
    <dbReference type="NCBI Taxonomy" id="62708"/>
    <lineage>
        <taxon>Eukaryota</taxon>
        <taxon>Fungi</taxon>
        <taxon>Dikarya</taxon>
        <taxon>Ascomycota</taxon>
        <taxon>Pezizomycotina</taxon>
        <taxon>Leotiomycetes</taxon>
        <taxon>Erysiphales</taxon>
        <taxon>Erysiphaceae</taxon>
        <taxon>Golovinomyces</taxon>
    </lineage>
</organism>
<comment type="caution">
    <text evidence="1">The sequence shown here is derived from an EMBL/GenBank/DDBJ whole genome shotgun (WGS) entry which is preliminary data.</text>
</comment>
<dbReference type="Proteomes" id="UP000285405">
    <property type="component" value="Unassembled WGS sequence"/>
</dbReference>
<gene>
    <name evidence="1" type="ORF">GcC1_04836</name>
</gene>
<proteinExistence type="predicted"/>
<accession>A0A420H9Z0</accession>
<evidence type="ECO:0000313" key="1">
    <source>
        <dbReference type="EMBL" id="RKF54231.1"/>
    </source>
</evidence>
<evidence type="ECO:0000313" key="2">
    <source>
        <dbReference type="Proteomes" id="UP000285405"/>
    </source>
</evidence>
<sequence length="68" mass="7598">MIFGAAFGIFILLYGVLNSSALKKKSSPHPNLADSMEKKKPDDFIELSDQLQLDSLCIIDRDTRQILS</sequence>
<dbReference type="EMBL" id="MCBR01021344">
    <property type="protein sequence ID" value="RKF54231.1"/>
    <property type="molecule type" value="Genomic_DNA"/>
</dbReference>
<dbReference type="AlphaFoldDB" id="A0A420H9Z0"/>